<evidence type="ECO:0000313" key="1">
    <source>
        <dbReference type="EMBL" id="SVD54270.1"/>
    </source>
</evidence>
<dbReference type="EMBL" id="UINC01157338">
    <property type="protein sequence ID" value="SVD54270.1"/>
    <property type="molecule type" value="Genomic_DNA"/>
</dbReference>
<proteinExistence type="predicted"/>
<dbReference type="Gene3D" id="2.60.120.560">
    <property type="entry name" value="Exo-inulinase, domain 1"/>
    <property type="match status" value="1"/>
</dbReference>
<protein>
    <recommendedName>
        <fullName evidence="2">3-keto-disaccharide hydrolase domain-containing protein</fullName>
    </recommendedName>
</protein>
<feature type="non-terminal residue" evidence="1">
    <location>
        <position position="215"/>
    </location>
</feature>
<accession>A0A382W6U1</accession>
<sequence>MLKLQPQIIITILIFSGLLLVGSSTIAFGKVLFSDNFESDSIDSPPSKWAVGHKGAVNDAKVIKDPIRPNNLVFSSPTERHDTTGSIYVTGKGKDWTDYYVQWEMLFPKAFYMGIVFRFSGGESFYLLDRRENTKKLDFWKRETNWANFGSSEKRDLAPNKWFALQLAAKGEKFEVKIKEAKDKTEFKELDPALSGSNAIFKKGDFGNYGWVLLD</sequence>
<organism evidence="1">
    <name type="scientific">marine metagenome</name>
    <dbReference type="NCBI Taxonomy" id="408172"/>
    <lineage>
        <taxon>unclassified sequences</taxon>
        <taxon>metagenomes</taxon>
        <taxon>ecological metagenomes</taxon>
    </lineage>
</organism>
<reference evidence="1" key="1">
    <citation type="submission" date="2018-05" db="EMBL/GenBank/DDBJ databases">
        <authorList>
            <person name="Lanie J.A."/>
            <person name="Ng W.-L."/>
            <person name="Kazmierczak K.M."/>
            <person name="Andrzejewski T.M."/>
            <person name="Davidsen T.M."/>
            <person name="Wayne K.J."/>
            <person name="Tettelin H."/>
            <person name="Glass J.I."/>
            <person name="Rusch D."/>
            <person name="Podicherti R."/>
            <person name="Tsui H.-C.T."/>
            <person name="Winkler M.E."/>
        </authorList>
    </citation>
    <scope>NUCLEOTIDE SEQUENCE</scope>
</reference>
<evidence type="ECO:0008006" key="2">
    <source>
        <dbReference type="Google" id="ProtNLM"/>
    </source>
</evidence>
<dbReference type="AlphaFoldDB" id="A0A382W6U1"/>
<name>A0A382W6U1_9ZZZZ</name>
<gene>
    <name evidence="1" type="ORF">METZ01_LOCUS407124</name>
</gene>